<feature type="compositionally biased region" description="Low complexity" evidence="2">
    <location>
        <begin position="280"/>
        <end position="293"/>
    </location>
</feature>
<dbReference type="InterPro" id="IPR017768">
    <property type="entry name" value="AcpA"/>
</dbReference>
<dbReference type="GO" id="GO:0003993">
    <property type="term" value="F:acid phosphatase activity"/>
    <property type="evidence" value="ECO:0007669"/>
    <property type="project" value="InterPro"/>
</dbReference>
<proteinExistence type="predicted"/>
<dbReference type="InterPro" id="IPR017850">
    <property type="entry name" value="Alkaline_phosphatase_core_sf"/>
</dbReference>
<feature type="signal peptide" evidence="3">
    <location>
        <begin position="1"/>
        <end position="23"/>
    </location>
</feature>
<evidence type="ECO:0000256" key="2">
    <source>
        <dbReference type="SAM" id="MobiDB-lite"/>
    </source>
</evidence>
<dbReference type="Gene3D" id="3.40.720.10">
    <property type="entry name" value="Alkaline Phosphatase, subunit A"/>
    <property type="match status" value="2"/>
</dbReference>
<dbReference type="Pfam" id="PF04185">
    <property type="entry name" value="Phosphoesterase"/>
    <property type="match status" value="1"/>
</dbReference>
<dbReference type="InterPro" id="IPR007312">
    <property type="entry name" value="Phosphoesterase"/>
</dbReference>
<gene>
    <name evidence="4" type="primary">acpA</name>
    <name evidence="4" type="ORF">FSO04_36520</name>
</gene>
<feature type="region of interest" description="Disordered" evidence="2">
    <location>
        <begin position="269"/>
        <end position="293"/>
    </location>
</feature>
<evidence type="ECO:0000256" key="1">
    <source>
        <dbReference type="ARBA" id="ARBA00022801"/>
    </source>
</evidence>
<dbReference type="PANTHER" id="PTHR31956:SF1">
    <property type="entry name" value="NON-SPECIFIC PHOSPHOLIPASE C1"/>
    <property type="match status" value="1"/>
</dbReference>
<dbReference type="SUPFAM" id="SSF53649">
    <property type="entry name" value="Alkaline phosphatase-like"/>
    <property type="match status" value="1"/>
</dbReference>
<evidence type="ECO:0000313" key="4">
    <source>
        <dbReference type="EMBL" id="KAE8755013.1"/>
    </source>
</evidence>
<name>A0A6N6W3K0_9BURK</name>
<dbReference type="AlphaFoldDB" id="A0A6N6W3K0"/>
<accession>A0A6N6W3K0</accession>
<protein>
    <submittedName>
        <fullName evidence="4">Acid phosphatase</fullName>
    </submittedName>
</protein>
<dbReference type="PANTHER" id="PTHR31956">
    <property type="entry name" value="NON-SPECIFIC PHOSPHOLIPASE C4-RELATED"/>
    <property type="match status" value="1"/>
</dbReference>
<dbReference type="EMBL" id="VOSW01000102">
    <property type="protein sequence ID" value="KAE8755013.1"/>
    <property type="molecule type" value="Genomic_DNA"/>
</dbReference>
<dbReference type="NCBIfam" id="TIGR03397">
    <property type="entry name" value="acid_phos_Burk"/>
    <property type="match status" value="1"/>
</dbReference>
<comment type="caution">
    <text evidence="4">The sequence shown here is derived from an EMBL/GenBank/DDBJ whole genome shotgun (WGS) entry which is preliminary data.</text>
</comment>
<keyword evidence="1" id="KW-0378">Hydrolase</keyword>
<keyword evidence="3" id="KW-0732">Signal</keyword>
<dbReference type="Proteomes" id="UP000463700">
    <property type="component" value="Unassembled WGS sequence"/>
</dbReference>
<organism evidence="4 5">
    <name type="scientific">Paraburkholderia madseniana</name>
    <dbReference type="NCBI Taxonomy" id="2599607"/>
    <lineage>
        <taxon>Bacteria</taxon>
        <taxon>Pseudomonadati</taxon>
        <taxon>Pseudomonadota</taxon>
        <taxon>Betaproteobacteria</taxon>
        <taxon>Burkholderiales</taxon>
        <taxon>Burkholderiaceae</taxon>
        <taxon>Paraburkholderia</taxon>
    </lineage>
</organism>
<dbReference type="CDD" id="cd16013">
    <property type="entry name" value="AcpA"/>
    <property type="match status" value="1"/>
</dbReference>
<feature type="chain" id="PRO_5026890476" evidence="3">
    <location>
        <begin position="24"/>
        <end position="526"/>
    </location>
</feature>
<evidence type="ECO:0000313" key="5">
    <source>
        <dbReference type="Proteomes" id="UP000463700"/>
    </source>
</evidence>
<sequence length="526" mass="55928">MNKKLICAAPIAIAAALSLYACGGDNVTAQPDITSIKTVVVIYAENRSFDNLYGNFPGANGLQNVTAASATQVDRDGTVLATLPQVWNGLTQTGVTPVVTQAMTANLPNSPFAIDDPNGFNTPITATTRDLYHRFYENQMQINGGKNDKFAAWADSGGLVMGHYTLNADKLPLWKIAQQYTLADNFFMGAFGGSFLNHQWLVCSCTPTYPNADKSPAAASISSVESDGVTLKLATNSPASALSGPPKYVLSGNLTPDFYAINTMQPPYQPSGNKAASGGDANLADPTAPTTLPAQTQQHIGDLLNNAKVSWAWYGGAWGAAVSAVQSGTSNVIYGANLTAPNFQPHHQPFNYFADLAPGSANRSQHLLDGGLAGSEFIKAIDGGTLPQVSFYKPQGNLNEHAGYTDVASGDQHIADVISHLQKSPQWNNMLVVVTYDENGGFWDHVAPPKADRWGPGTRIPALIISPYAKKGFVDHTQYDTTSILRFITHRFALPTLPGIAARDAALVSNGSKPMGDLTAALNIRQ</sequence>
<dbReference type="PROSITE" id="PS51257">
    <property type="entry name" value="PROKAR_LIPOPROTEIN"/>
    <property type="match status" value="1"/>
</dbReference>
<reference evidence="4 5" key="1">
    <citation type="journal article" date="2020" name="Int. J. Syst. Evol. Microbiol.">
        <title>Paraburkholderia madseniana sp. nov., a phenolic acid-degrading bacterium isolated from acidic forest soil.</title>
        <authorList>
            <person name="Wilhelm R.C."/>
            <person name="Murphy S.J.L."/>
            <person name="Feriancek N.M."/>
            <person name="Karasz D.C."/>
            <person name="DeRito C.M."/>
            <person name="Newman J.D."/>
            <person name="Buckley D.H."/>
        </authorList>
    </citation>
    <scope>NUCLEOTIDE SEQUENCE [LARGE SCALE GENOMIC DNA]</scope>
    <source>
        <strain evidence="4 5">RP11</strain>
    </source>
</reference>
<evidence type="ECO:0000256" key="3">
    <source>
        <dbReference type="SAM" id="SignalP"/>
    </source>
</evidence>
<dbReference type="OrthoDB" id="9770871at2"/>
<dbReference type="RefSeq" id="WP_154566353.1">
    <property type="nucleotide sequence ID" value="NZ_VOSW01000102.1"/>
</dbReference>